<gene>
    <name evidence="6" type="ORF">KCMC57_10370</name>
</gene>
<proteinExistence type="inferred from homology"/>
<dbReference type="AlphaFoldDB" id="A0AB33JTP4"/>
<feature type="domain" description="Ricin B lectin" evidence="5">
    <location>
        <begin position="357"/>
        <end position="480"/>
    </location>
</feature>
<evidence type="ECO:0000313" key="6">
    <source>
        <dbReference type="EMBL" id="BFP44669.1"/>
    </source>
</evidence>
<name>A0AB33JTP4_9ACTN</name>
<dbReference type="SUPFAM" id="SSF51445">
    <property type="entry name" value="(Trans)glycosidases"/>
    <property type="match status" value="1"/>
</dbReference>
<dbReference type="SUPFAM" id="SSF50370">
    <property type="entry name" value="Ricin B-like lectins"/>
    <property type="match status" value="1"/>
</dbReference>
<dbReference type="PANTHER" id="PTHR34142">
    <property type="entry name" value="ENDO-BETA-1,4-GLUCANASE A"/>
    <property type="match status" value="1"/>
</dbReference>
<dbReference type="CDD" id="cd23418">
    <property type="entry name" value="beta-trefoil_Ricin_XLN-like"/>
    <property type="match status" value="1"/>
</dbReference>
<sequence length="480" mass="51839">MTLTPALRRLPACLLAAALAAPLAVLTTAAPAEAADNSQLNAAQFKGVNWARPGDNFVNGPVVPEGLTATDSYATVKAKADVVYDQLRNAAGPTTVRLPINTFTYPGTSWGNAYVAAVDSATAKGLKVILSFWEDGAATNGGKVTNKAAFDAMWNAYTAKYASNSNVHYEIMNEPIGYNATDWANFAAGWIAERPSVPRERIVVSGVGYNDYTAPLCTDSRFDGTYLSAHLYAFGSLDHDYQGWIDELKGRIGGCATRTILDEWGAPQDDGLNYHDANSTNDFVRYVRAMTDSIHNLGLGSAYWPALGGKHLERPTYDYYSLFNLEGSGTNLLLRTRNTTMIDRLEYAWGLGAGSPTSTLKNTGAQRCLDIPGATHANLTQVEGYTCNTGANQQWTRTANGQITAYNGTKCLDAFSQGTADGTVVDIYDCNTGTNQKWAFYSDGTIRGIQSGKCLDLDLTTSKVILYTCHTGTNQKWQTV</sequence>
<dbReference type="GO" id="GO:0009251">
    <property type="term" value="P:glucan catabolic process"/>
    <property type="evidence" value="ECO:0007669"/>
    <property type="project" value="TreeGrafter"/>
</dbReference>
<dbReference type="InterPro" id="IPR001547">
    <property type="entry name" value="Glyco_hydro_5"/>
</dbReference>
<keyword evidence="4" id="KW-0732">Signal</keyword>
<dbReference type="SMART" id="SM00458">
    <property type="entry name" value="RICIN"/>
    <property type="match status" value="1"/>
</dbReference>
<dbReference type="EMBL" id="AP035881">
    <property type="protein sequence ID" value="BFP44669.1"/>
    <property type="molecule type" value="Genomic_DNA"/>
</dbReference>
<keyword evidence="1 3" id="KW-0378">Hydrolase</keyword>
<evidence type="ECO:0000256" key="1">
    <source>
        <dbReference type="ARBA" id="ARBA00022801"/>
    </source>
</evidence>
<dbReference type="GO" id="GO:0004553">
    <property type="term" value="F:hydrolase activity, hydrolyzing O-glycosyl compounds"/>
    <property type="evidence" value="ECO:0007669"/>
    <property type="project" value="InterPro"/>
</dbReference>
<keyword evidence="2 3" id="KW-0326">Glycosidase</keyword>
<evidence type="ECO:0000256" key="2">
    <source>
        <dbReference type="ARBA" id="ARBA00023295"/>
    </source>
</evidence>
<dbReference type="Gene3D" id="2.80.10.50">
    <property type="match status" value="2"/>
</dbReference>
<protein>
    <submittedName>
        <fullName evidence="6">Ricin-type beta-trefoil lectin domain protein</fullName>
    </submittedName>
</protein>
<reference evidence="6" key="1">
    <citation type="submission" date="2024-07" db="EMBL/GenBank/DDBJ databases">
        <title>Complete genome sequences of cellulolytic bacteria, Kitasatospora sp. CMC57 and Streptomyces sp. CMC78, isolated from Japanese agricultural soil.</title>
        <authorList>
            <person name="Hashimoto T."/>
            <person name="Ito M."/>
            <person name="Iwamoto M."/>
            <person name="Fukahori D."/>
            <person name="Shoda T."/>
            <person name="Sakoda M."/>
            <person name="Morohoshi T."/>
            <person name="Mitsuboshi M."/>
            <person name="Nishizawa T."/>
        </authorList>
    </citation>
    <scope>NUCLEOTIDE SEQUENCE</scope>
    <source>
        <strain evidence="6">CMC57</strain>
    </source>
</reference>
<dbReference type="InterPro" id="IPR017853">
    <property type="entry name" value="GH"/>
</dbReference>
<dbReference type="PROSITE" id="PS50231">
    <property type="entry name" value="RICIN_B_LECTIN"/>
    <property type="match status" value="1"/>
</dbReference>
<dbReference type="Pfam" id="PF00150">
    <property type="entry name" value="Cellulase"/>
    <property type="match status" value="1"/>
</dbReference>
<evidence type="ECO:0000259" key="5">
    <source>
        <dbReference type="SMART" id="SM00458"/>
    </source>
</evidence>
<feature type="chain" id="PRO_5044230178" evidence="4">
    <location>
        <begin position="35"/>
        <end position="480"/>
    </location>
</feature>
<dbReference type="RefSeq" id="WP_407987246.1">
    <property type="nucleotide sequence ID" value="NZ_AP035881.2"/>
</dbReference>
<evidence type="ECO:0000256" key="4">
    <source>
        <dbReference type="SAM" id="SignalP"/>
    </source>
</evidence>
<evidence type="ECO:0000256" key="3">
    <source>
        <dbReference type="RuleBase" id="RU361153"/>
    </source>
</evidence>
<dbReference type="Pfam" id="PF00652">
    <property type="entry name" value="Ricin_B_lectin"/>
    <property type="match status" value="1"/>
</dbReference>
<accession>A0AB33JTP4</accession>
<dbReference type="Gene3D" id="3.20.20.80">
    <property type="entry name" value="Glycosidases"/>
    <property type="match status" value="1"/>
</dbReference>
<dbReference type="InterPro" id="IPR035992">
    <property type="entry name" value="Ricin_B-like_lectins"/>
</dbReference>
<dbReference type="PANTHER" id="PTHR34142:SF1">
    <property type="entry name" value="GLYCOSIDE HYDROLASE FAMILY 5 DOMAIN-CONTAINING PROTEIN"/>
    <property type="match status" value="1"/>
</dbReference>
<feature type="signal peptide" evidence="4">
    <location>
        <begin position="1"/>
        <end position="34"/>
    </location>
</feature>
<comment type="similarity">
    <text evidence="3">Belongs to the glycosyl hydrolase 5 (cellulase A) family.</text>
</comment>
<organism evidence="6">
    <name type="scientific">Kitasatospora sp. CMC57</name>
    <dbReference type="NCBI Taxonomy" id="3231513"/>
    <lineage>
        <taxon>Bacteria</taxon>
        <taxon>Bacillati</taxon>
        <taxon>Actinomycetota</taxon>
        <taxon>Actinomycetes</taxon>
        <taxon>Kitasatosporales</taxon>
        <taxon>Streptomycetaceae</taxon>
        <taxon>Kitasatospora</taxon>
    </lineage>
</organism>
<dbReference type="InterPro" id="IPR000772">
    <property type="entry name" value="Ricin_B_lectin"/>
</dbReference>